<organism evidence="2 3">
    <name type="scientific">Embleya hyalina</name>
    <dbReference type="NCBI Taxonomy" id="516124"/>
    <lineage>
        <taxon>Bacteria</taxon>
        <taxon>Bacillati</taxon>
        <taxon>Actinomycetota</taxon>
        <taxon>Actinomycetes</taxon>
        <taxon>Kitasatosporales</taxon>
        <taxon>Streptomycetaceae</taxon>
        <taxon>Embleya</taxon>
    </lineage>
</organism>
<accession>A0A401YUQ1</accession>
<dbReference type="AlphaFoldDB" id="A0A401YUQ1"/>
<dbReference type="InterPro" id="IPR011990">
    <property type="entry name" value="TPR-like_helical_dom_sf"/>
</dbReference>
<dbReference type="Proteomes" id="UP000286931">
    <property type="component" value="Unassembled WGS sequence"/>
</dbReference>
<protein>
    <submittedName>
        <fullName evidence="2">Uncharacterized protein</fullName>
    </submittedName>
</protein>
<comment type="caution">
    <text evidence="2">The sequence shown here is derived from an EMBL/GenBank/DDBJ whole genome shotgun (WGS) entry which is preliminary data.</text>
</comment>
<dbReference type="EMBL" id="BIFH01000027">
    <property type="protein sequence ID" value="GCD98330.1"/>
    <property type="molecule type" value="Genomic_DNA"/>
</dbReference>
<dbReference type="Gene3D" id="1.25.40.10">
    <property type="entry name" value="Tetratricopeptide repeat domain"/>
    <property type="match status" value="1"/>
</dbReference>
<evidence type="ECO:0000313" key="3">
    <source>
        <dbReference type="Proteomes" id="UP000286931"/>
    </source>
</evidence>
<feature type="compositionally biased region" description="Basic and acidic residues" evidence="1">
    <location>
        <begin position="439"/>
        <end position="454"/>
    </location>
</feature>
<keyword evidence="3" id="KW-1185">Reference proteome</keyword>
<evidence type="ECO:0000313" key="2">
    <source>
        <dbReference type="EMBL" id="GCD98330.1"/>
    </source>
</evidence>
<dbReference type="OrthoDB" id="4328322at2"/>
<feature type="compositionally biased region" description="Polar residues" evidence="1">
    <location>
        <begin position="417"/>
        <end position="428"/>
    </location>
</feature>
<reference evidence="2 3" key="1">
    <citation type="submission" date="2018-12" db="EMBL/GenBank/DDBJ databases">
        <title>Draft genome sequence of Embleya hyalina NBRC 13850T.</title>
        <authorList>
            <person name="Komaki H."/>
            <person name="Hosoyama A."/>
            <person name="Kimura A."/>
            <person name="Ichikawa N."/>
            <person name="Tamura T."/>
        </authorList>
    </citation>
    <scope>NUCLEOTIDE SEQUENCE [LARGE SCALE GENOMIC DNA]</scope>
    <source>
        <strain evidence="2 3">NBRC 13850</strain>
    </source>
</reference>
<evidence type="ECO:0000256" key="1">
    <source>
        <dbReference type="SAM" id="MobiDB-lite"/>
    </source>
</evidence>
<dbReference type="RefSeq" id="WP_126640241.1">
    <property type="nucleotide sequence ID" value="NZ_BIFH01000027.1"/>
</dbReference>
<name>A0A401YUQ1_9ACTN</name>
<gene>
    <name evidence="2" type="ORF">EHYA_06036</name>
</gene>
<sequence length="454" mass="48645">MTLAVRGHLLLIESARGRASRRQLRGTGANLGAMTEVPPACFAPGASGVDVVQIDDAVNPHAVLSRIKAAARTPGPVVVYVSGLLMFDRTGAPHLGLRDSTPRSVRYDGLPWEWLVNALRSRPRSETLVIADFATDAQSWARLRDGTPAPLTSGLPVWGVINPPARSADGTSPFTRALSAVLPRGIPRVPAEVHPSDIHRAVVERAGLAVDTVELVPDVPGLRLGNVHPGAAPAALAPSDVRTAGPLAQTRLQPSDPAAYTGDLTRIRTASEAGDHTVAVLVARELDNRLATTLGIEHPDSWAAREVHAWASAMAGRYLQACELYRDVARRRMRALPNDHATVLGPTDCAHAAWLRITDGDDARRVGPSIVALRELVPGPGGALSAARRHLTRLRDDDPEAQLRRGPDAWSAYLGRQTRQSTGHTDTPATVGRSTRPKVVQDDRSQIREPRSSH</sequence>
<proteinExistence type="predicted"/>
<feature type="region of interest" description="Disordered" evidence="1">
    <location>
        <begin position="415"/>
        <end position="454"/>
    </location>
</feature>